<protein>
    <submittedName>
        <fullName evidence="1">Uncharacterized protein</fullName>
    </submittedName>
</protein>
<reference evidence="1" key="2">
    <citation type="submission" date="2020-09" db="EMBL/GenBank/DDBJ databases">
        <authorList>
            <person name="Sun Q."/>
            <person name="Zhou Y."/>
        </authorList>
    </citation>
    <scope>NUCLEOTIDE SEQUENCE</scope>
    <source>
        <strain evidence="1">CGMCC 1.12777</strain>
    </source>
</reference>
<dbReference type="AlphaFoldDB" id="A0A8J2ZX57"/>
<dbReference type="RefSeq" id="WP_188497582.1">
    <property type="nucleotide sequence ID" value="NZ_BMFV01000017.1"/>
</dbReference>
<name>A0A8J2ZX57_9BACL</name>
<sequence length="68" mass="7799">MAKFHVSVSLSNGKEIGFDKEAENKQEIFDSVSDLNSWYEHEVGGRTYYFKTNDVVSFTVSDRNSTKK</sequence>
<organism evidence="1 2">
    <name type="scientific">Pullulanibacillus pueri</name>
    <dbReference type="NCBI Taxonomy" id="1437324"/>
    <lineage>
        <taxon>Bacteria</taxon>
        <taxon>Bacillati</taxon>
        <taxon>Bacillota</taxon>
        <taxon>Bacilli</taxon>
        <taxon>Bacillales</taxon>
        <taxon>Sporolactobacillaceae</taxon>
        <taxon>Pullulanibacillus</taxon>
    </lineage>
</organism>
<dbReference type="EMBL" id="BMFV01000017">
    <property type="protein sequence ID" value="GGH83174.1"/>
    <property type="molecule type" value="Genomic_DNA"/>
</dbReference>
<keyword evidence="2" id="KW-1185">Reference proteome</keyword>
<gene>
    <name evidence="1" type="ORF">GCM10007096_23650</name>
</gene>
<evidence type="ECO:0000313" key="2">
    <source>
        <dbReference type="Proteomes" id="UP000656813"/>
    </source>
</evidence>
<reference evidence="1" key="1">
    <citation type="journal article" date="2014" name="Int. J. Syst. Evol. Microbiol.">
        <title>Complete genome sequence of Corynebacterium casei LMG S-19264T (=DSM 44701T), isolated from a smear-ripened cheese.</title>
        <authorList>
            <consortium name="US DOE Joint Genome Institute (JGI-PGF)"/>
            <person name="Walter F."/>
            <person name="Albersmeier A."/>
            <person name="Kalinowski J."/>
            <person name="Ruckert C."/>
        </authorList>
    </citation>
    <scope>NUCLEOTIDE SEQUENCE</scope>
    <source>
        <strain evidence="1">CGMCC 1.12777</strain>
    </source>
</reference>
<proteinExistence type="predicted"/>
<accession>A0A8J2ZX57</accession>
<comment type="caution">
    <text evidence="1">The sequence shown here is derived from an EMBL/GenBank/DDBJ whole genome shotgun (WGS) entry which is preliminary data.</text>
</comment>
<evidence type="ECO:0000313" key="1">
    <source>
        <dbReference type="EMBL" id="GGH83174.1"/>
    </source>
</evidence>
<dbReference type="Proteomes" id="UP000656813">
    <property type="component" value="Unassembled WGS sequence"/>
</dbReference>